<evidence type="ECO:0000256" key="2">
    <source>
        <dbReference type="ARBA" id="ARBA00022777"/>
    </source>
</evidence>
<dbReference type="Pfam" id="PF07730">
    <property type="entry name" value="HisKA_3"/>
    <property type="match status" value="1"/>
</dbReference>
<feature type="domain" description="Histidine kinase/HSP90-like ATPase" evidence="5">
    <location>
        <begin position="289"/>
        <end position="386"/>
    </location>
</feature>
<gene>
    <name evidence="6" type="ORF">GT360_21800</name>
</gene>
<dbReference type="RefSeq" id="WP_164651112.1">
    <property type="nucleotide sequence ID" value="NZ_CP047476.1"/>
</dbReference>
<dbReference type="InterPro" id="IPR003018">
    <property type="entry name" value="GAF"/>
</dbReference>
<accession>A0A7Z2T8F4</accession>
<dbReference type="InterPro" id="IPR029016">
    <property type="entry name" value="GAF-like_dom_sf"/>
</dbReference>
<evidence type="ECO:0000259" key="5">
    <source>
        <dbReference type="SMART" id="SM00387"/>
    </source>
</evidence>
<reference evidence="6 7" key="1">
    <citation type="submission" date="2020-01" db="EMBL/GenBank/DDBJ databases">
        <title>Whole genome and functional gene identification of agarase of Vibrio HN897.</title>
        <authorList>
            <person name="Liu Y."/>
            <person name="Zhao Z."/>
        </authorList>
    </citation>
    <scope>NUCLEOTIDE SEQUENCE [LARGE SCALE GENOMIC DNA]</scope>
    <source>
        <strain evidence="6 7">HN897</strain>
    </source>
</reference>
<keyword evidence="1" id="KW-0808">Transferase</keyword>
<dbReference type="InterPro" id="IPR050482">
    <property type="entry name" value="Sensor_HK_TwoCompSys"/>
</dbReference>
<evidence type="ECO:0000256" key="1">
    <source>
        <dbReference type="ARBA" id="ARBA00022679"/>
    </source>
</evidence>
<evidence type="ECO:0000259" key="4">
    <source>
        <dbReference type="SMART" id="SM00065"/>
    </source>
</evidence>
<protein>
    <recommendedName>
        <fullName evidence="8">GAF domain-containing protein</fullName>
    </recommendedName>
</protein>
<evidence type="ECO:0000313" key="6">
    <source>
        <dbReference type="EMBL" id="QIA66127.1"/>
    </source>
</evidence>
<sequence length="390" mass="43605">MPAIDSVLISISSKLLDSHTAGMESVILEALEESRIALGVDRISCLPIDPTIRQGRHYESFGQGIPPVDAVVPENVRRRYRELIRQGEVVFSKDSPELLELANQLQSETILNHVLVPIRAMGKPWGLMACANFVSKQELDSEFVHSATLLGNIIASSIERLMHYENLKRSEKEVIARNHRIVNERERERRTIARDLHDDFSQRLASLGIEMAIALGQCNDQARPAFTKCASDLADITRDIQHLSRHLHPVVIERVGLHAAITSYVEQVTKRSSLDGHLELDNSIEFDSETALHLYRVIQESLSNVVKHAQASDVWVRLYRHPQGDVVLEVEDNGVGISDNPLVLDSPTLGLRSMIERGELIGATVSYLSNHEEKGVTVKVTIPSAHTRKE</sequence>
<dbReference type="InterPro" id="IPR036890">
    <property type="entry name" value="HATPase_C_sf"/>
</dbReference>
<dbReference type="PANTHER" id="PTHR24421">
    <property type="entry name" value="NITRATE/NITRITE SENSOR PROTEIN NARX-RELATED"/>
    <property type="match status" value="1"/>
</dbReference>
<keyword evidence="3" id="KW-0902">Two-component regulatory system</keyword>
<dbReference type="Pfam" id="PF01590">
    <property type="entry name" value="GAF"/>
    <property type="match status" value="1"/>
</dbReference>
<keyword evidence="2" id="KW-0418">Kinase</keyword>
<dbReference type="Gene3D" id="1.20.5.1930">
    <property type="match status" value="1"/>
</dbReference>
<dbReference type="GO" id="GO:0016020">
    <property type="term" value="C:membrane"/>
    <property type="evidence" value="ECO:0007669"/>
    <property type="project" value="InterPro"/>
</dbReference>
<evidence type="ECO:0008006" key="8">
    <source>
        <dbReference type="Google" id="ProtNLM"/>
    </source>
</evidence>
<dbReference type="EMBL" id="CP047476">
    <property type="protein sequence ID" value="QIA66127.1"/>
    <property type="molecule type" value="Genomic_DNA"/>
</dbReference>
<dbReference type="SUPFAM" id="SSF55874">
    <property type="entry name" value="ATPase domain of HSP90 chaperone/DNA topoisomerase II/histidine kinase"/>
    <property type="match status" value="1"/>
</dbReference>
<dbReference type="GO" id="GO:0046983">
    <property type="term" value="F:protein dimerization activity"/>
    <property type="evidence" value="ECO:0007669"/>
    <property type="project" value="InterPro"/>
</dbReference>
<keyword evidence="7" id="KW-1185">Reference proteome</keyword>
<dbReference type="SMART" id="SM00065">
    <property type="entry name" value="GAF"/>
    <property type="match status" value="1"/>
</dbReference>
<name>A0A7Z2T8F4_9VIBR</name>
<dbReference type="InterPro" id="IPR011712">
    <property type="entry name" value="Sig_transdc_His_kin_sub3_dim/P"/>
</dbReference>
<dbReference type="GO" id="GO:0000155">
    <property type="term" value="F:phosphorelay sensor kinase activity"/>
    <property type="evidence" value="ECO:0007669"/>
    <property type="project" value="InterPro"/>
</dbReference>
<evidence type="ECO:0000256" key="3">
    <source>
        <dbReference type="ARBA" id="ARBA00023012"/>
    </source>
</evidence>
<feature type="domain" description="GAF" evidence="4">
    <location>
        <begin position="22"/>
        <end position="168"/>
    </location>
</feature>
<organism evidence="6 7">
    <name type="scientific">Vibrio astriarenae</name>
    <dbReference type="NCBI Taxonomy" id="1481923"/>
    <lineage>
        <taxon>Bacteria</taxon>
        <taxon>Pseudomonadati</taxon>
        <taxon>Pseudomonadota</taxon>
        <taxon>Gammaproteobacteria</taxon>
        <taxon>Vibrionales</taxon>
        <taxon>Vibrionaceae</taxon>
        <taxon>Vibrio</taxon>
    </lineage>
</organism>
<evidence type="ECO:0000313" key="7">
    <source>
        <dbReference type="Proteomes" id="UP000464262"/>
    </source>
</evidence>
<dbReference type="CDD" id="cd16917">
    <property type="entry name" value="HATPase_UhpB-NarQ-NarX-like"/>
    <property type="match status" value="1"/>
</dbReference>
<dbReference type="Proteomes" id="UP000464262">
    <property type="component" value="Chromosome 2"/>
</dbReference>
<dbReference type="Pfam" id="PF02518">
    <property type="entry name" value="HATPase_c"/>
    <property type="match status" value="1"/>
</dbReference>
<dbReference type="Gene3D" id="3.30.565.10">
    <property type="entry name" value="Histidine kinase-like ATPase, C-terminal domain"/>
    <property type="match status" value="1"/>
</dbReference>
<dbReference type="SMART" id="SM00387">
    <property type="entry name" value="HATPase_c"/>
    <property type="match status" value="1"/>
</dbReference>
<dbReference type="SUPFAM" id="SSF55781">
    <property type="entry name" value="GAF domain-like"/>
    <property type="match status" value="1"/>
</dbReference>
<dbReference type="KEGG" id="vas:GT360_21800"/>
<dbReference type="AlphaFoldDB" id="A0A7Z2T8F4"/>
<dbReference type="InterPro" id="IPR003594">
    <property type="entry name" value="HATPase_dom"/>
</dbReference>
<dbReference type="Gene3D" id="3.30.450.40">
    <property type="match status" value="1"/>
</dbReference>
<proteinExistence type="predicted"/>